<sequence length="174" mass="19389">MPEKSSKQTSPRKQETRLRCKYCKNFGHTVDDCRTVRKKRDEDAAASSKKNRDETVADETSSGNRRTQPVVTCFGCGNPGYLRKDCPKCNKKEKADKSEVRSEFCLVDASVDEIQAKYKNRPILDVEILGAKGTGLIDTAAKLSVAGHSLYKILVEKGQKFKKSNLRIGLADES</sequence>
<accession>A0A0J7N9M3</accession>
<dbReference type="Gene3D" id="4.10.60.10">
    <property type="entry name" value="Zinc finger, CCHC-type"/>
    <property type="match status" value="1"/>
</dbReference>
<evidence type="ECO:0000256" key="2">
    <source>
        <dbReference type="SAM" id="MobiDB-lite"/>
    </source>
</evidence>
<dbReference type="SMART" id="SM00343">
    <property type="entry name" value="ZnF_C2HC"/>
    <property type="match status" value="2"/>
</dbReference>
<organism evidence="4 5">
    <name type="scientific">Lasius niger</name>
    <name type="common">Black garden ant</name>
    <dbReference type="NCBI Taxonomy" id="67767"/>
    <lineage>
        <taxon>Eukaryota</taxon>
        <taxon>Metazoa</taxon>
        <taxon>Ecdysozoa</taxon>
        <taxon>Arthropoda</taxon>
        <taxon>Hexapoda</taxon>
        <taxon>Insecta</taxon>
        <taxon>Pterygota</taxon>
        <taxon>Neoptera</taxon>
        <taxon>Endopterygota</taxon>
        <taxon>Hymenoptera</taxon>
        <taxon>Apocrita</taxon>
        <taxon>Aculeata</taxon>
        <taxon>Formicoidea</taxon>
        <taxon>Formicidae</taxon>
        <taxon>Formicinae</taxon>
        <taxon>Lasius</taxon>
        <taxon>Lasius</taxon>
    </lineage>
</organism>
<dbReference type="InterPro" id="IPR036875">
    <property type="entry name" value="Znf_CCHC_sf"/>
</dbReference>
<dbReference type="PROSITE" id="PS50158">
    <property type="entry name" value="ZF_CCHC"/>
    <property type="match status" value="1"/>
</dbReference>
<keyword evidence="1" id="KW-0479">Metal-binding</keyword>
<keyword evidence="5" id="KW-1185">Reference proteome</keyword>
<dbReference type="SUPFAM" id="SSF57756">
    <property type="entry name" value="Retrovirus zinc finger-like domains"/>
    <property type="match status" value="2"/>
</dbReference>
<keyword evidence="1" id="KW-0863">Zinc-finger</keyword>
<evidence type="ECO:0000313" key="4">
    <source>
        <dbReference type="EMBL" id="KMQ89375.1"/>
    </source>
</evidence>
<protein>
    <submittedName>
        <fullName evidence="4">Dna rna polymerases superfamily protein</fullName>
    </submittedName>
</protein>
<dbReference type="GO" id="GO:0003676">
    <property type="term" value="F:nucleic acid binding"/>
    <property type="evidence" value="ECO:0007669"/>
    <property type="project" value="InterPro"/>
</dbReference>
<dbReference type="AlphaFoldDB" id="A0A0J7N9M3"/>
<gene>
    <name evidence="4" type="ORF">RF55_11005</name>
</gene>
<feature type="compositionally biased region" description="Polar residues" evidence="2">
    <location>
        <begin position="58"/>
        <end position="67"/>
    </location>
</feature>
<dbReference type="Proteomes" id="UP000036403">
    <property type="component" value="Unassembled WGS sequence"/>
</dbReference>
<feature type="domain" description="CCHC-type" evidence="3">
    <location>
        <begin position="73"/>
        <end position="88"/>
    </location>
</feature>
<keyword evidence="1" id="KW-0862">Zinc</keyword>
<feature type="region of interest" description="Disordered" evidence="2">
    <location>
        <begin position="37"/>
        <end position="67"/>
    </location>
</feature>
<evidence type="ECO:0000259" key="3">
    <source>
        <dbReference type="PROSITE" id="PS50158"/>
    </source>
</evidence>
<comment type="caution">
    <text evidence="4">The sequence shown here is derived from an EMBL/GenBank/DDBJ whole genome shotgun (WGS) entry which is preliminary data.</text>
</comment>
<reference evidence="4 5" key="1">
    <citation type="submission" date="2015-04" db="EMBL/GenBank/DDBJ databases">
        <title>Lasius niger genome sequencing.</title>
        <authorList>
            <person name="Konorov E.A."/>
            <person name="Nikitin M.A."/>
            <person name="Kirill M.V."/>
            <person name="Chang P."/>
        </authorList>
    </citation>
    <scope>NUCLEOTIDE SEQUENCE [LARGE SCALE GENOMIC DNA]</scope>
    <source>
        <tissue evidence="4">Whole</tissue>
    </source>
</reference>
<dbReference type="STRING" id="67767.A0A0J7N9M3"/>
<evidence type="ECO:0000256" key="1">
    <source>
        <dbReference type="PROSITE-ProRule" id="PRU00047"/>
    </source>
</evidence>
<dbReference type="PaxDb" id="67767-A0A0J7N9M3"/>
<dbReference type="EMBL" id="LBMM01007843">
    <property type="protein sequence ID" value="KMQ89375.1"/>
    <property type="molecule type" value="Genomic_DNA"/>
</dbReference>
<name>A0A0J7N9M3_LASNI</name>
<evidence type="ECO:0000313" key="5">
    <source>
        <dbReference type="Proteomes" id="UP000036403"/>
    </source>
</evidence>
<dbReference type="InterPro" id="IPR001878">
    <property type="entry name" value="Znf_CCHC"/>
</dbReference>
<proteinExistence type="predicted"/>
<dbReference type="GO" id="GO:0008270">
    <property type="term" value="F:zinc ion binding"/>
    <property type="evidence" value="ECO:0007669"/>
    <property type="project" value="UniProtKB-KW"/>
</dbReference>
<dbReference type="OrthoDB" id="7552951at2759"/>